<keyword evidence="3" id="KW-0472">Membrane</keyword>
<evidence type="ECO:0000256" key="2">
    <source>
        <dbReference type="ARBA" id="ARBA00022840"/>
    </source>
</evidence>
<evidence type="ECO:0000259" key="4">
    <source>
        <dbReference type="Pfam" id="PF00005"/>
    </source>
</evidence>
<dbReference type="PANTHER" id="PTHR24223">
    <property type="entry name" value="ATP-BINDING CASSETTE SUB-FAMILY C"/>
    <property type="match status" value="1"/>
</dbReference>
<evidence type="ECO:0000313" key="6">
    <source>
        <dbReference type="Proteomes" id="UP000734854"/>
    </source>
</evidence>
<dbReference type="GO" id="GO:0016887">
    <property type="term" value="F:ATP hydrolysis activity"/>
    <property type="evidence" value="ECO:0007669"/>
    <property type="project" value="InterPro"/>
</dbReference>
<dbReference type="Gene3D" id="3.40.50.300">
    <property type="entry name" value="P-loop containing nucleotide triphosphate hydrolases"/>
    <property type="match status" value="1"/>
</dbReference>
<keyword evidence="2" id="KW-0067">ATP-binding</keyword>
<keyword evidence="1" id="KW-0547">Nucleotide-binding</keyword>
<gene>
    <name evidence="5" type="ORF">ZIOFF_062725</name>
</gene>
<sequence>MPETPWGHYDRAIRPLTTSPTTLATREGFQRELGDDGVLIDEFRLTNVCWVYAMKFEIVMRIVTISSWGSSLSSISGVAVMYGLSLDILLLSVIWNFCRDIRGEDTAVHHIQWTTSLNNIEQTRYQLAIPWRNKTAWTTGDTNLSREFYTINNYSDDSMMVHVRYGESIPFMLRGLTYTFLGELKTGIVGRTGRGKSTLMQALFRVIDPTVGRIVIEGIDI</sequence>
<dbReference type="GO" id="GO:0005524">
    <property type="term" value="F:ATP binding"/>
    <property type="evidence" value="ECO:0007669"/>
    <property type="project" value="UniProtKB-KW"/>
</dbReference>
<dbReference type="AlphaFoldDB" id="A0A8J5KJH8"/>
<feature type="transmembrane region" description="Helical" evidence="3">
    <location>
        <begin position="75"/>
        <end position="95"/>
    </location>
</feature>
<proteinExistence type="predicted"/>
<dbReference type="EMBL" id="JACMSC010000017">
    <property type="protein sequence ID" value="KAG6479263.1"/>
    <property type="molecule type" value="Genomic_DNA"/>
</dbReference>
<keyword evidence="6" id="KW-1185">Reference proteome</keyword>
<dbReference type="GO" id="GO:0016020">
    <property type="term" value="C:membrane"/>
    <property type="evidence" value="ECO:0007669"/>
    <property type="project" value="TreeGrafter"/>
</dbReference>
<dbReference type="GO" id="GO:0042626">
    <property type="term" value="F:ATPase-coupled transmembrane transporter activity"/>
    <property type="evidence" value="ECO:0007669"/>
    <property type="project" value="TreeGrafter"/>
</dbReference>
<dbReference type="SUPFAM" id="SSF52540">
    <property type="entry name" value="P-loop containing nucleoside triphosphate hydrolases"/>
    <property type="match status" value="1"/>
</dbReference>
<keyword evidence="3" id="KW-1133">Transmembrane helix</keyword>
<feature type="domain" description="ABC transporter" evidence="4">
    <location>
        <begin position="183"/>
        <end position="221"/>
    </location>
</feature>
<accession>A0A8J5KJH8</accession>
<dbReference type="InterPro" id="IPR003439">
    <property type="entry name" value="ABC_transporter-like_ATP-bd"/>
</dbReference>
<keyword evidence="3" id="KW-0812">Transmembrane</keyword>
<reference evidence="5 6" key="1">
    <citation type="submission" date="2020-08" db="EMBL/GenBank/DDBJ databases">
        <title>Plant Genome Project.</title>
        <authorList>
            <person name="Zhang R.-G."/>
        </authorList>
    </citation>
    <scope>NUCLEOTIDE SEQUENCE [LARGE SCALE GENOMIC DNA]</scope>
    <source>
        <tissue evidence="5">Rhizome</tissue>
    </source>
</reference>
<evidence type="ECO:0000256" key="1">
    <source>
        <dbReference type="ARBA" id="ARBA00022741"/>
    </source>
</evidence>
<dbReference type="Pfam" id="PF00005">
    <property type="entry name" value="ABC_tran"/>
    <property type="match status" value="1"/>
</dbReference>
<evidence type="ECO:0000256" key="3">
    <source>
        <dbReference type="SAM" id="Phobius"/>
    </source>
</evidence>
<organism evidence="5 6">
    <name type="scientific">Zingiber officinale</name>
    <name type="common">Ginger</name>
    <name type="synonym">Amomum zingiber</name>
    <dbReference type="NCBI Taxonomy" id="94328"/>
    <lineage>
        <taxon>Eukaryota</taxon>
        <taxon>Viridiplantae</taxon>
        <taxon>Streptophyta</taxon>
        <taxon>Embryophyta</taxon>
        <taxon>Tracheophyta</taxon>
        <taxon>Spermatophyta</taxon>
        <taxon>Magnoliopsida</taxon>
        <taxon>Liliopsida</taxon>
        <taxon>Zingiberales</taxon>
        <taxon>Zingiberaceae</taxon>
        <taxon>Zingiber</taxon>
    </lineage>
</organism>
<dbReference type="PANTHER" id="PTHR24223:SF181">
    <property type="entry name" value="ABC TRANSPORTER C FAMILY MEMBER 3"/>
    <property type="match status" value="1"/>
</dbReference>
<comment type="caution">
    <text evidence="5">The sequence shown here is derived from an EMBL/GenBank/DDBJ whole genome shotgun (WGS) entry which is preliminary data.</text>
</comment>
<dbReference type="InterPro" id="IPR050173">
    <property type="entry name" value="ABC_transporter_C-like"/>
</dbReference>
<evidence type="ECO:0000313" key="5">
    <source>
        <dbReference type="EMBL" id="KAG6479263.1"/>
    </source>
</evidence>
<protein>
    <recommendedName>
        <fullName evidence="4">ABC transporter domain-containing protein</fullName>
    </recommendedName>
</protein>
<dbReference type="InterPro" id="IPR027417">
    <property type="entry name" value="P-loop_NTPase"/>
</dbReference>
<name>A0A8J5KJH8_ZINOF</name>
<dbReference type="Proteomes" id="UP000734854">
    <property type="component" value="Unassembled WGS sequence"/>
</dbReference>